<dbReference type="Gene3D" id="3.90.1150.10">
    <property type="entry name" value="Aspartate Aminotransferase, domain 1"/>
    <property type="match status" value="1"/>
</dbReference>
<dbReference type="Proteomes" id="UP000800093">
    <property type="component" value="Unassembled WGS sequence"/>
</dbReference>
<dbReference type="GO" id="GO:0030170">
    <property type="term" value="F:pyridoxal phosphate binding"/>
    <property type="evidence" value="ECO:0007669"/>
    <property type="project" value="InterPro"/>
</dbReference>
<accession>A0A9P4MYV5</accession>
<dbReference type="PANTHER" id="PTHR43795">
    <property type="entry name" value="BIFUNCTIONAL ASPARTATE AMINOTRANSFERASE AND GLUTAMATE/ASPARTATE-PREPHENATE AMINOTRANSFERASE-RELATED"/>
    <property type="match status" value="1"/>
</dbReference>
<comment type="similarity">
    <text evidence="2">Belongs to the class-I pyridoxal-phosphate-dependent aminotransferase family.</text>
</comment>
<dbReference type="AlphaFoldDB" id="A0A9P4MYV5"/>
<keyword evidence="8" id="KW-1185">Reference proteome</keyword>
<dbReference type="GO" id="GO:0006520">
    <property type="term" value="P:amino acid metabolic process"/>
    <property type="evidence" value="ECO:0007669"/>
    <property type="project" value="TreeGrafter"/>
</dbReference>
<keyword evidence="3" id="KW-0032">Aminotransferase</keyword>
<evidence type="ECO:0000256" key="1">
    <source>
        <dbReference type="ARBA" id="ARBA00001933"/>
    </source>
</evidence>
<reference evidence="8" key="1">
    <citation type="journal article" date="2020" name="Stud. Mycol.">
        <title>101 Dothideomycetes genomes: A test case for predicting lifestyles and emergence of pathogens.</title>
        <authorList>
            <person name="Haridas S."/>
            <person name="Albert R."/>
            <person name="Binder M."/>
            <person name="Bloem J."/>
            <person name="LaButti K."/>
            <person name="Salamov A."/>
            <person name="Andreopoulos B."/>
            <person name="Baker S."/>
            <person name="Barry K."/>
            <person name="Bills G."/>
            <person name="Bluhm B."/>
            <person name="Cannon C."/>
            <person name="Castanera R."/>
            <person name="Culley D."/>
            <person name="Daum C."/>
            <person name="Ezra D."/>
            <person name="Gonzalez J."/>
            <person name="Henrissat B."/>
            <person name="Kuo A."/>
            <person name="Liang C."/>
            <person name="Lipzen A."/>
            <person name="Lutzoni F."/>
            <person name="Magnuson J."/>
            <person name="Mondo S."/>
            <person name="Nolan M."/>
            <person name="Ohm R."/>
            <person name="Pangilinan J."/>
            <person name="Park H.-J."/>
            <person name="Ramirez L."/>
            <person name="Alfaro M."/>
            <person name="Sun H."/>
            <person name="Tritt A."/>
            <person name="Yoshinaga Y."/>
            <person name="Zwiers L.-H."/>
            <person name="Turgeon B."/>
            <person name="Goodwin S."/>
            <person name="Spatafora J."/>
            <person name="Crous P."/>
            <person name="Grigoriev I."/>
        </authorList>
    </citation>
    <scope>NUCLEOTIDE SEQUENCE [LARGE SCALE GENOMIC DNA]</scope>
    <source>
        <strain evidence="8">CBS 304.66</strain>
    </source>
</reference>
<dbReference type="InterPro" id="IPR015422">
    <property type="entry name" value="PyrdxlP-dep_Trfase_small"/>
</dbReference>
<evidence type="ECO:0000259" key="6">
    <source>
        <dbReference type="Pfam" id="PF00155"/>
    </source>
</evidence>
<comment type="cofactor">
    <cofactor evidence="1">
        <name>pyridoxal 5'-phosphate</name>
        <dbReference type="ChEBI" id="CHEBI:597326"/>
    </cofactor>
</comment>
<evidence type="ECO:0000313" key="8">
    <source>
        <dbReference type="Proteomes" id="UP000800093"/>
    </source>
</evidence>
<evidence type="ECO:0000256" key="2">
    <source>
        <dbReference type="ARBA" id="ARBA00007441"/>
    </source>
</evidence>
<sequence>MEEEIESYGLSPRGSANVSAVWPRIRAAVAEREKTASKPANSIPSIDLGTSENWLIRKELIALYKAAVNNNLEDRHLSYPNGFAGDQTLVESLAQFFNKYFKPWKEILKDHITTAPGAAYSLNALLYNICEAGDGLLVPVPCWNGFDWLLNVSAGVQPVFVPVPSFDDVFTDKLIPALENAFRESTKPIKGLLFTNPHNPFGKCYPRDIIKQIIKFCDQKKIHFISDELYALSRFEGEDLKEKVEFASALSVDVEGMECDASRVHVIWSTSKDLGSSGLRMGCCITQANRPLATGIALSTNTQVSSLTAVATTSLLTSPKLQDLLTLNSERLAMAYKRTTDFLKLHNIQYMPAYMGPFLFARVAPNAQTWEDEADVIAACKNAGVSLSAGKNYHLNEGDKGWARITFAVSEENLEEALKRLEVGLGFAGNVDGVDDEVGS</sequence>
<dbReference type="OrthoDB" id="7042322at2759"/>
<dbReference type="InterPro" id="IPR015424">
    <property type="entry name" value="PyrdxlP-dep_Trfase"/>
</dbReference>
<comment type="caution">
    <text evidence="7">The sequence shown here is derived from an EMBL/GenBank/DDBJ whole genome shotgun (WGS) entry which is preliminary data.</text>
</comment>
<dbReference type="InterPro" id="IPR004839">
    <property type="entry name" value="Aminotransferase_I/II_large"/>
</dbReference>
<dbReference type="InterPro" id="IPR015421">
    <property type="entry name" value="PyrdxlP-dep_Trfase_major"/>
</dbReference>
<dbReference type="InterPro" id="IPR050478">
    <property type="entry name" value="Ethylene_sulfur-biosynth"/>
</dbReference>
<dbReference type="EMBL" id="ML986702">
    <property type="protein sequence ID" value="KAF2259677.1"/>
    <property type="molecule type" value="Genomic_DNA"/>
</dbReference>
<dbReference type="GO" id="GO:0008483">
    <property type="term" value="F:transaminase activity"/>
    <property type="evidence" value="ECO:0007669"/>
    <property type="project" value="UniProtKB-KW"/>
</dbReference>
<keyword evidence="5" id="KW-0663">Pyridoxal phosphate</keyword>
<organism evidence="7 8">
    <name type="scientific">Lojkania enalia</name>
    <dbReference type="NCBI Taxonomy" id="147567"/>
    <lineage>
        <taxon>Eukaryota</taxon>
        <taxon>Fungi</taxon>
        <taxon>Dikarya</taxon>
        <taxon>Ascomycota</taxon>
        <taxon>Pezizomycotina</taxon>
        <taxon>Dothideomycetes</taxon>
        <taxon>Pleosporomycetidae</taxon>
        <taxon>Pleosporales</taxon>
        <taxon>Pleosporales incertae sedis</taxon>
        <taxon>Lojkania</taxon>
    </lineage>
</organism>
<dbReference type="CDD" id="cd00609">
    <property type="entry name" value="AAT_like"/>
    <property type="match status" value="1"/>
</dbReference>
<keyword evidence="4" id="KW-0808">Transferase</keyword>
<dbReference type="Gene3D" id="3.40.640.10">
    <property type="entry name" value="Type I PLP-dependent aspartate aminotransferase-like (Major domain)"/>
    <property type="match status" value="1"/>
</dbReference>
<evidence type="ECO:0000313" key="7">
    <source>
        <dbReference type="EMBL" id="KAF2259677.1"/>
    </source>
</evidence>
<evidence type="ECO:0000256" key="4">
    <source>
        <dbReference type="ARBA" id="ARBA00022679"/>
    </source>
</evidence>
<gene>
    <name evidence="7" type="ORF">CC78DRAFT_620827</name>
</gene>
<name>A0A9P4MYV5_9PLEO</name>
<proteinExistence type="inferred from homology"/>
<dbReference type="PRINTS" id="PR00753">
    <property type="entry name" value="ACCSYNTHASE"/>
</dbReference>
<feature type="domain" description="Aminotransferase class I/classII large" evidence="6">
    <location>
        <begin position="60"/>
        <end position="421"/>
    </location>
</feature>
<dbReference type="SUPFAM" id="SSF53383">
    <property type="entry name" value="PLP-dependent transferases"/>
    <property type="match status" value="1"/>
</dbReference>
<evidence type="ECO:0000256" key="3">
    <source>
        <dbReference type="ARBA" id="ARBA00022576"/>
    </source>
</evidence>
<evidence type="ECO:0000256" key="5">
    <source>
        <dbReference type="ARBA" id="ARBA00022898"/>
    </source>
</evidence>
<protein>
    <submittedName>
        <fullName evidence="7">1-aminocyclopropane-1-carboxylate synthase</fullName>
    </submittedName>
</protein>
<dbReference type="PANTHER" id="PTHR43795:SF32">
    <property type="entry name" value="AMINOTRANSFERASE GLII-RELATED"/>
    <property type="match status" value="1"/>
</dbReference>
<dbReference type="Pfam" id="PF00155">
    <property type="entry name" value="Aminotran_1_2"/>
    <property type="match status" value="1"/>
</dbReference>